<evidence type="ECO:0000313" key="2">
    <source>
        <dbReference type="WBParaSite" id="ALUE_0000559501-mRNA-1"/>
    </source>
</evidence>
<proteinExistence type="predicted"/>
<protein>
    <submittedName>
        <fullName evidence="2">Serine hydroxymethyltransferase</fullName>
    </submittedName>
</protein>
<accession>A0A0M3HSU0</accession>
<reference evidence="2" key="1">
    <citation type="submission" date="2017-02" db="UniProtKB">
        <authorList>
            <consortium name="WormBaseParasite"/>
        </authorList>
    </citation>
    <scope>IDENTIFICATION</scope>
</reference>
<dbReference type="AlphaFoldDB" id="A0A0M3HSU0"/>
<sequence>MRPQPLLLKLGAFGPSNAHHVAFASGAFTSRPFPLQRSSVCAVDTGITSCSHHDTSWMPRREVARRRICASAGMSTVQTPAHVSENFHTFVGFG</sequence>
<keyword evidence="1" id="KW-1185">Reference proteome</keyword>
<evidence type="ECO:0000313" key="1">
    <source>
        <dbReference type="Proteomes" id="UP000036681"/>
    </source>
</evidence>
<dbReference type="WBParaSite" id="ALUE_0000559501-mRNA-1">
    <property type="protein sequence ID" value="ALUE_0000559501-mRNA-1"/>
    <property type="gene ID" value="ALUE_0000559501"/>
</dbReference>
<dbReference type="Proteomes" id="UP000036681">
    <property type="component" value="Unplaced"/>
</dbReference>
<name>A0A0M3HSU0_ASCLU</name>
<organism evidence="1 2">
    <name type="scientific">Ascaris lumbricoides</name>
    <name type="common">Giant roundworm</name>
    <dbReference type="NCBI Taxonomy" id="6252"/>
    <lineage>
        <taxon>Eukaryota</taxon>
        <taxon>Metazoa</taxon>
        <taxon>Ecdysozoa</taxon>
        <taxon>Nematoda</taxon>
        <taxon>Chromadorea</taxon>
        <taxon>Rhabditida</taxon>
        <taxon>Spirurina</taxon>
        <taxon>Ascaridomorpha</taxon>
        <taxon>Ascaridoidea</taxon>
        <taxon>Ascarididae</taxon>
        <taxon>Ascaris</taxon>
    </lineage>
</organism>